<proteinExistence type="predicted"/>
<evidence type="ECO:0000313" key="2">
    <source>
        <dbReference type="Proteomes" id="UP001243195"/>
    </source>
</evidence>
<protein>
    <recommendedName>
        <fullName evidence="3">Cthe-2314-like HEPN domain-containing protein</fullName>
    </recommendedName>
</protein>
<dbReference type="Proteomes" id="UP001243195">
    <property type="component" value="Unassembled WGS sequence"/>
</dbReference>
<gene>
    <name evidence="1" type="ORF">RFH51_13770</name>
</gene>
<organism evidence="1 2">
    <name type="scientific">Acinetobacter gerneri</name>
    <dbReference type="NCBI Taxonomy" id="202952"/>
    <lineage>
        <taxon>Bacteria</taxon>
        <taxon>Pseudomonadati</taxon>
        <taxon>Pseudomonadota</taxon>
        <taxon>Gammaproteobacteria</taxon>
        <taxon>Moraxellales</taxon>
        <taxon>Moraxellaceae</taxon>
        <taxon>Acinetobacter</taxon>
    </lineage>
</organism>
<dbReference type="EMBL" id="JAVIDA010000021">
    <property type="protein sequence ID" value="MDQ9072524.1"/>
    <property type="molecule type" value="Genomic_DNA"/>
</dbReference>
<evidence type="ECO:0008006" key="3">
    <source>
        <dbReference type="Google" id="ProtNLM"/>
    </source>
</evidence>
<reference evidence="1" key="1">
    <citation type="submission" date="2023-08" db="EMBL/GenBank/DDBJ databases">
        <title>Emergence of clinically-relevant ST2 carbapenem-resistant Acinetobacter baumannii strains in hospital sewages in Zhejiang, East of China.</title>
        <authorList>
            <person name="Kaichao C."/>
            <person name="Zhang R."/>
        </authorList>
    </citation>
    <scope>NUCLEOTIDE SEQUENCE</scope>
    <source>
        <strain evidence="1">M-SY-60</strain>
    </source>
</reference>
<comment type="caution">
    <text evidence="1">The sequence shown here is derived from an EMBL/GenBank/DDBJ whole genome shotgun (WGS) entry which is preliminary data.</text>
</comment>
<accession>A0AAW8JJ30</accession>
<evidence type="ECO:0000313" key="1">
    <source>
        <dbReference type="EMBL" id="MDQ9072524.1"/>
    </source>
</evidence>
<name>A0AAW8JJ30_9GAMM</name>
<dbReference type="AlphaFoldDB" id="A0AAW8JJ30"/>
<sequence>MLKNKISNFFTKNLFKNKLHIIEGRKLISSNSVIEDLTFIQFKNLEIINNLTNEDFRNLMTEGFLTSSEKVLLLDILNLFNSIEVNFNRILGLNSNSCAGISAILNPNNNNPFYNNLFQTDTTLEFKKTLQGYIEIRHLIAHGLAKKHKDTNSILFFTSNRNDWNKKLKKRREDPEKFSNRPDQNILLKEMSDKSIIYAVAYVEFLEYLRSSLLPIEKYFSEKAAIETR</sequence>
<dbReference type="RefSeq" id="WP_308956313.1">
    <property type="nucleotide sequence ID" value="NZ_JAVICY010000014.1"/>
</dbReference>